<dbReference type="InterPro" id="IPR049160">
    <property type="entry name" value="PI4KB-PIK1_PIK"/>
</dbReference>
<evidence type="ECO:0000259" key="9">
    <source>
        <dbReference type="PROSITE" id="PS50290"/>
    </source>
</evidence>
<dbReference type="Gene3D" id="1.10.1070.11">
    <property type="entry name" value="Phosphatidylinositol 3-/4-kinase, catalytic domain"/>
    <property type="match status" value="1"/>
</dbReference>
<evidence type="ECO:0000256" key="5">
    <source>
        <dbReference type="ARBA" id="ARBA00036767"/>
    </source>
</evidence>
<feature type="domain" description="PI3K/PI4K catalytic" evidence="9">
    <location>
        <begin position="923"/>
        <end position="1194"/>
    </location>
</feature>
<accession>A0A504YEH5</accession>
<dbReference type="InterPro" id="IPR000403">
    <property type="entry name" value="PI3/4_kinase_cat_dom"/>
</dbReference>
<keyword evidence="3" id="KW-0808">Transferase</keyword>
<dbReference type="GO" id="GO:0005741">
    <property type="term" value="C:mitochondrial outer membrane"/>
    <property type="evidence" value="ECO:0007669"/>
    <property type="project" value="UniProtKB-SubCell"/>
</dbReference>
<dbReference type="EC" id="2.7.1.67" evidence="2"/>
<dbReference type="Proteomes" id="UP000316759">
    <property type="component" value="Unassembled WGS sequence"/>
</dbReference>
<dbReference type="FunFam" id="1.10.1070.11:FF:000016">
    <property type="entry name" value="PIK1p Phosphatidylinositol 4-kinase"/>
    <property type="match status" value="1"/>
</dbReference>
<dbReference type="InterPro" id="IPR011009">
    <property type="entry name" value="Kinase-like_dom_sf"/>
</dbReference>
<evidence type="ECO:0000313" key="10">
    <source>
        <dbReference type="EMBL" id="TPP59523.1"/>
    </source>
</evidence>
<gene>
    <name evidence="10" type="ORF">FGIG_03720</name>
</gene>
<dbReference type="SUPFAM" id="SSF48371">
    <property type="entry name" value="ARM repeat"/>
    <property type="match status" value="1"/>
</dbReference>
<dbReference type="Gene3D" id="1.25.40.70">
    <property type="entry name" value="Phosphatidylinositol 3-kinase, accessory domain (PIK)"/>
    <property type="match status" value="1"/>
</dbReference>
<comment type="caution">
    <text evidence="10">The sequence shown here is derived from an EMBL/GenBank/DDBJ whole genome shotgun (WGS) entry which is preliminary data.</text>
</comment>
<feature type="region of interest" description="Disordered" evidence="8">
    <location>
        <begin position="106"/>
        <end position="148"/>
    </location>
</feature>
<dbReference type="GO" id="GO:0046854">
    <property type="term" value="P:phosphatidylinositol phosphate biosynthetic process"/>
    <property type="evidence" value="ECO:0007669"/>
    <property type="project" value="InterPro"/>
</dbReference>
<dbReference type="InterPro" id="IPR057754">
    <property type="entry name" value="PI4-kinase_beta/PIK1_cat"/>
</dbReference>
<organism evidence="10 11">
    <name type="scientific">Fasciola gigantica</name>
    <name type="common">Giant liver fluke</name>
    <dbReference type="NCBI Taxonomy" id="46835"/>
    <lineage>
        <taxon>Eukaryota</taxon>
        <taxon>Metazoa</taxon>
        <taxon>Spiralia</taxon>
        <taxon>Lophotrochozoa</taxon>
        <taxon>Platyhelminthes</taxon>
        <taxon>Trematoda</taxon>
        <taxon>Digenea</taxon>
        <taxon>Plagiorchiida</taxon>
        <taxon>Echinostomata</taxon>
        <taxon>Echinostomatoidea</taxon>
        <taxon>Fasciolidae</taxon>
        <taxon>Fasciola</taxon>
    </lineage>
</organism>
<feature type="compositionally biased region" description="Low complexity" evidence="8">
    <location>
        <begin position="602"/>
        <end position="621"/>
    </location>
</feature>
<evidence type="ECO:0000256" key="2">
    <source>
        <dbReference type="ARBA" id="ARBA00012169"/>
    </source>
</evidence>
<evidence type="ECO:0000256" key="7">
    <source>
        <dbReference type="ARBA" id="ARBA00039877"/>
    </source>
</evidence>
<feature type="compositionally biased region" description="Polar residues" evidence="8">
    <location>
        <begin position="137"/>
        <end position="148"/>
    </location>
</feature>
<dbReference type="InterPro" id="IPR036940">
    <property type="entry name" value="PI3/4_kinase_cat_sf"/>
</dbReference>
<evidence type="ECO:0000313" key="11">
    <source>
        <dbReference type="Proteomes" id="UP000316759"/>
    </source>
</evidence>
<dbReference type="PANTHER" id="PTHR10048">
    <property type="entry name" value="PHOSPHATIDYLINOSITOL KINASE"/>
    <property type="match status" value="1"/>
</dbReference>
<dbReference type="GO" id="GO:0030867">
    <property type="term" value="C:rough endoplasmic reticulum membrane"/>
    <property type="evidence" value="ECO:0007669"/>
    <property type="project" value="UniProtKB-SubCell"/>
</dbReference>
<dbReference type="OrthoDB" id="10264149at2759"/>
<keyword evidence="11" id="KW-1185">Reference proteome</keyword>
<evidence type="ECO:0000256" key="4">
    <source>
        <dbReference type="ARBA" id="ARBA00022777"/>
    </source>
</evidence>
<dbReference type="SMART" id="SM00146">
    <property type="entry name" value="PI3Kc"/>
    <property type="match status" value="1"/>
</dbReference>
<dbReference type="SUPFAM" id="SSF56112">
    <property type="entry name" value="Protein kinase-like (PK-like)"/>
    <property type="match status" value="1"/>
</dbReference>
<dbReference type="PANTHER" id="PTHR10048:SF22">
    <property type="entry name" value="PHOSPHATIDYLINOSITOL 4-KINASE BETA"/>
    <property type="match status" value="1"/>
</dbReference>
<dbReference type="EMBL" id="SUNJ01010587">
    <property type="protein sequence ID" value="TPP59523.1"/>
    <property type="molecule type" value="Genomic_DNA"/>
</dbReference>
<dbReference type="PROSITE" id="PS50290">
    <property type="entry name" value="PI3_4_KINASE_3"/>
    <property type="match status" value="1"/>
</dbReference>
<dbReference type="Pfam" id="PF00454">
    <property type="entry name" value="PI3_PI4_kinase"/>
    <property type="match status" value="1"/>
</dbReference>
<dbReference type="AlphaFoldDB" id="A0A504YEH5"/>
<dbReference type="CDD" id="cd05168">
    <property type="entry name" value="PI4Kc_III_beta"/>
    <property type="match status" value="1"/>
</dbReference>
<dbReference type="GO" id="GO:0004430">
    <property type="term" value="F:1-phosphatidylinositol 4-kinase activity"/>
    <property type="evidence" value="ECO:0007669"/>
    <property type="project" value="UniProtKB-EC"/>
</dbReference>
<feature type="region of interest" description="Disordered" evidence="8">
    <location>
        <begin position="593"/>
        <end position="621"/>
    </location>
</feature>
<evidence type="ECO:0000256" key="3">
    <source>
        <dbReference type="ARBA" id="ARBA00022679"/>
    </source>
</evidence>
<dbReference type="InterPro" id="IPR042236">
    <property type="entry name" value="PI3K_accessory_sf"/>
</dbReference>
<dbReference type="PROSITE" id="PS00915">
    <property type="entry name" value="PI3_4_KINASE_1"/>
    <property type="match status" value="1"/>
</dbReference>
<evidence type="ECO:0000256" key="1">
    <source>
        <dbReference type="ARBA" id="ARBA00004450"/>
    </source>
</evidence>
<feature type="compositionally biased region" description="Polar residues" evidence="8">
    <location>
        <begin position="867"/>
        <end position="878"/>
    </location>
</feature>
<evidence type="ECO:0000256" key="6">
    <source>
        <dbReference type="ARBA" id="ARBA00037860"/>
    </source>
</evidence>
<sequence>MPDLSECRLGSACRVDEESMEQAEMASDLSTVTDLPLVGNGNSCSDHICWEKSAGVIFCDLDSTVAAGVAGKTEIEIAGRNSKKCGKLSKSGGIFRFKKSQSIPKTLETREPSTKMESSASEFANKADGKTPVPTLKPSSTNVESLSDDTQGHSLASKSLLFRLFESGVFNVDMAIQYFFEKKDEQIQAYLAKRLLGFHASEVDFYLLQLVSLYQKSSELAKHILPYFIHRCTESTEFAIHLVWLLDTFCPPHRDANNRSLTLNRPSSVPTFSQAASNLSLATLVQTTNSGQVGSVPTAGLDDENELCNLVGGLIPGDIDTLANQNFNARQLRTILLPSPEESLLFLAQHCGASSENSSCSTTHAPNPCIPVVERPLPTDLLFKSSVDSFGPGHATQVDTISSHMSTKLPPPNPYLLSHKRAVSDVTSESTRINCSTVPNGAPTFDRFHPCILKSDPCHTSMNGSLHKPQGGQWSSEDSAVGLSREGEIFPEDSTADLVLDGVHSSVRQSFGSSSSRRSQDASNVQLSGLMKAGSVTSVNKITPKEPPACAQFTTRLRGTRSLQRLCIPEVPGSARPQIFGVARNASLDQISHSSVDSRVAPDSSGITTTDTTTTTSSSPLDSGLHLVISATEHSHNSAVADEARLTEAEPTCPTYHPVLTLQLRLFPRLVPEWEFIDGLSRLARRLVPISSKERRTAFLQAELANLNLHLPARVWIPVNKADHIVLRIPPTAAVCLNSKDKASDNQACPPEQLIISPHPAPYLIYLEVLTCDDPWSVPLPTRPTSAGTRPQIRRSVDSINRTSPNSLSNFPRLSPSLMVTPQGADALSLMSGYSEHSLEDICYSPEQAFCRSVHKDEKTDPKGNGVNPTVDSDVTVTGSPKKAPVYIAAGDIRNRLKEQAEHEPHRSFKSDPEDPSAAVLKEPWSVKCQRIREHSPWGNLPGWRLTAAIIKVGDDLRQEQLAYQLLSVLQRIWREEHTPLWLRPLTVIVTSPDSGLIEPVPDTVSLHQIKRHARLSLRDYFLREHGPPNSEAFLTSQRNFVESCAAYCLVGYLLQVKDRHNGNILLDNEGHVIHIDYGFMLSASPGKNLGFETSPFKLTTEQVDVMGGVDSDMFKYYKSLLFRGLLAARKHMEKICVLVEIARATCPQLPCFARASGNVAVSGLRERFHMHHTDDQFMQRIDRMVEQSLHSMTTKLYDSFQYYTNGIQ</sequence>
<dbReference type="InterPro" id="IPR016024">
    <property type="entry name" value="ARM-type_fold"/>
</dbReference>
<dbReference type="InterPro" id="IPR015433">
    <property type="entry name" value="PI3/4_kinase"/>
</dbReference>
<dbReference type="Pfam" id="PF21245">
    <property type="entry name" value="PI4KB-PIK1_PIK"/>
    <property type="match status" value="1"/>
</dbReference>
<protein>
    <recommendedName>
        <fullName evidence="7">Phosphatidylinositol 4-kinase beta</fullName>
        <ecNumber evidence="2">2.7.1.67</ecNumber>
    </recommendedName>
</protein>
<dbReference type="InterPro" id="IPR018936">
    <property type="entry name" value="PI3/4_kinase_CS"/>
</dbReference>
<dbReference type="GO" id="GO:0048015">
    <property type="term" value="P:phosphatidylinositol-mediated signaling"/>
    <property type="evidence" value="ECO:0007669"/>
    <property type="project" value="TreeGrafter"/>
</dbReference>
<proteinExistence type="predicted"/>
<evidence type="ECO:0000256" key="8">
    <source>
        <dbReference type="SAM" id="MobiDB-lite"/>
    </source>
</evidence>
<name>A0A504YEH5_FASGI</name>
<comment type="catalytic activity">
    <reaction evidence="5">
        <text>a 1,2-diacyl-sn-glycero-3-phospho-(1D-myo-inositol) + ATP = a 1,2-diacyl-sn-glycero-3-phospho-(1D-myo-inositol 4-phosphate) + ADP + H(+)</text>
        <dbReference type="Rhea" id="RHEA:19877"/>
        <dbReference type="ChEBI" id="CHEBI:15378"/>
        <dbReference type="ChEBI" id="CHEBI:30616"/>
        <dbReference type="ChEBI" id="CHEBI:57880"/>
        <dbReference type="ChEBI" id="CHEBI:58178"/>
        <dbReference type="ChEBI" id="CHEBI:456216"/>
        <dbReference type="EC" id="2.7.1.67"/>
    </reaction>
    <physiologicalReaction direction="left-to-right" evidence="5">
        <dbReference type="Rhea" id="RHEA:19878"/>
    </physiologicalReaction>
</comment>
<dbReference type="PROSITE" id="PS00916">
    <property type="entry name" value="PI3_4_KINASE_2"/>
    <property type="match status" value="1"/>
</dbReference>
<comment type="subcellular location">
    <subcellularLocation>
        <location evidence="1">Mitochondrion outer membrane</location>
        <topology evidence="1">Peripheral membrane protein</topology>
    </subcellularLocation>
    <subcellularLocation>
        <location evidence="6">Rough endoplasmic reticulum membrane</location>
        <topology evidence="6">Peripheral membrane protein</topology>
    </subcellularLocation>
</comment>
<dbReference type="Gene3D" id="3.30.1010.10">
    <property type="entry name" value="Phosphatidylinositol 3-kinase Catalytic Subunit, Chain A, domain 4"/>
    <property type="match status" value="1"/>
</dbReference>
<feature type="region of interest" description="Disordered" evidence="8">
    <location>
        <begin position="857"/>
        <end position="878"/>
    </location>
</feature>
<dbReference type="STRING" id="46835.A0A504YEH5"/>
<keyword evidence="4 10" id="KW-0418">Kinase</keyword>
<reference evidence="10 11" key="1">
    <citation type="submission" date="2019-04" db="EMBL/GenBank/DDBJ databases">
        <title>Annotation for the trematode Fasciola gigantica.</title>
        <authorList>
            <person name="Choi Y.-J."/>
        </authorList>
    </citation>
    <scope>NUCLEOTIDE SEQUENCE [LARGE SCALE GENOMIC DNA]</scope>
    <source>
        <strain evidence="10">Uganda_cow_1</strain>
    </source>
</reference>